<keyword evidence="2" id="KW-1185">Reference proteome</keyword>
<dbReference type="EMBL" id="FQWB01000018">
    <property type="protein sequence ID" value="SHH08368.1"/>
    <property type="molecule type" value="Genomic_DNA"/>
</dbReference>
<sequence>KKDWKRYCLIEKSDYFCTRNDAEVLINTGKLIKSRENLFSKKDQKKFAGKENECYICTPLNEQRSLKS</sequence>
<accession>A0A1M5Q2V4</accession>
<dbReference type="AlphaFoldDB" id="A0A1M5Q2V4"/>
<evidence type="ECO:0000313" key="2">
    <source>
        <dbReference type="Proteomes" id="UP000184516"/>
    </source>
</evidence>
<gene>
    <name evidence="1" type="ORF">SAMN05443549_1181</name>
</gene>
<dbReference type="RefSeq" id="WP_211517997.1">
    <property type="nucleotide sequence ID" value="NZ_FQWB01000018.1"/>
</dbReference>
<proteinExistence type="predicted"/>
<dbReference type="Proteomes" id="UP000184516">
    <property type="component" value="Unassembled WGS sequence"/>
</dbReference>
<reference evidence="2" key="1">
    <citation type="submission" date="2016-11" db="EMBL/GenBank/DDBJ databases">
        <authorList>
            <person name="Varghese N."/>
            <person name="Submissions S."/>
        </authorList>
    </citation>
    <scope>NUCLEOTIDE SEQUENCE [LARGE SCALE GENOMIC DNA]</scope>
    <source>
        <strain evidence="2">DSM 19978</strain>
    </source>
</reference>
<organism evidence="1 2">
    <name type="scientific">Flavobacterium fluvii</name>
    <dbReference type="NCBI Taxonomy" id="468056"/>
    <lineage>
        <taxon>Bacteria</taxon>
        <taxon>Pseudomonadati</taxon>
        <taxon>Bacteroidota</taxon>
        <taxon>Flavobacteriia</taxon>
        <taxon>Flavobacteriales</taxon>
        <taxon>Flavobacteriaceae</taxon>
        <taxon>Flavobacterium</taxon>
    </lineage>
</organism>
<evidence type="ECO:0000313" key="1">
    <source>
        <dbReference type="EMBL" id="SHH08368.1"/>
    </source>
</evidence>
<name>A0A1M5Q2V4_9FLAO</name>
<protein>
    <submittedName>
        <fullName evidence="1">Uncharacterized protein</fullName>
    </submittedName>
</protein>
<feature type="non-terminal residue" evidence="1">
    <location>
        <position position="1"/>
    </location>
</feature>